<dbReference type="Pfam" id="PF02082">
    <property type="entry name" value="Rrf2"/>
    <property type="match status" value="1"/>
</dbReference>
<reference evidence="2 3" key="1">
    <citation type="submission" date="2014-02" db="EMBL/GenBank/DDBJ databases">
        <title>Draft genome sequence of Lysinibacillus manganicus DSM 26584T.</title>
        <authorList>
            <person name="Zhang F."/>
            <person name="Wang G."/>
            <person name="Zhang L."/>
        </authorList>
    </citation>
    <scope>NUCLEOTIDE SEQUENCE [LARGE SCALE GENOMIC DNA]</scope>
    <source>
        <strain evidence="2 3">DSM 26584</strain>
    </source>
</reference>
<dbReference type="PROSITE" id="PS51197">
    <property type="entry name" value="HTH_RRF2_2"/>
    <property type="match status" value="1"/>
</dbReference>
<dbReference type="PROSITE" id="PS01332">
    <property type="entry name" value="HTH_RRF2_1"/>
    <property type="match status" value="1"/>
</dbReference>
<dbReference type="InterPro" id="IPR036390">
    <property type="entry name" value="WH_DNA-bd_sf"/>
</dbReference>
<dbReference type="EMBL" id="JPVN01000034">
    <property type="protein sequence ID" value="KGR74986.1"/>
    <property type="molecule type" value="Genomic_DNA"/>
</dbReference>
<accession>A0A0A3HQV9</accession>
<keyword evidence="1" id="KW-0238">DNA-binding</keyword>
<name>A0A0A3HQV9_9BACL</name>
<dbReference type="OrthoDB" id="9808360at2"/>
<dbReference type="Gene3D" id="1.10.10.10">
    <property type="entry name" value="Winged helix-like DNA-binding domain superfamily/Winged helix DNA-binding domain"/>
    <property type="match status" value="1"/>
</dbReference>
<dbReference type="InterPro" id="IPR000944">
    <property type="entry name" value="Tscrpt_reg_Rrf2"/>
</dbReference>
<comment type="caution">
    <text evidence="2">The sequence shown here is derived from an EMBL/GenBank/DDBJ whole genome shotgun (WGS) entry which is preliminary data.</text>
</comment>
<dbReference type="NCBIfam" id="NF047409">
    <property type="entry name" value="Cys_reg_CymR"/>
    <property type="match status" value="1"/>
</dbReference>
<evidence type="ECO:0000256" key="1">
    <source>
        <dbReference type="ARBA" id="ARBA00023125"/>
    </source>
</evidence>
<dbReference type="GO" id="GO:0003677">
    <property type="term" value="F:DNA binding"/>
    <property type="evidence" value="ECO:0007669"/>
    <property type="project" value="UniProtKB-KW"/>
</dbReference>
<dbReference type="SUPFAM" id="SSF46785">
    <property type="entry name" value="Winged helix' DNA-binding domain"/>
    <property type="match status" value="1"/>
</dbReference>
<dbReference type="Proteomes" id="UP000030416">
    <property type="component" value="Unassembled WGS sequence"/>
</dbReference>
<sequence length="139" mass="15593">MKISTKGRYGLTIMIELAKHYGEGPVPLRQIAEEKELSEAYLEQLVSPLRIAGLVKSVRGAYGGYLLALSPEKISAADVIKVLEGPIQPVEGIEEEESPQRELWIRIRDAVKNVLDTTSLQDLANHKDDTEYDGYMFYI</sequence>
<evidence type="ECO:0000313" key="2">
    <source>
        <dbReference type="EMBL" id="KGR74986.1"/>
    </source>
</evidence>
<dbReference type="FunFam" id="1.10.10.10:FF:000164">
    <property type="entry name" value="Transcriptional regulator, Rrf2 family"/>
    <property type="match status" value="1"/>
</dbReference>
<organism evidence="2 3">
    <name type="scientific">Ureibacillus manganicus DSM 26584</name>
    <dbReference type="NCBI Taxonomy" id="1384049"/>
    <lineage>
        <taxon>Bacteria</taxon>
        <taxon>Bacillati</taxon>
        <taxon>Bacillota</taxon>
        <taxon>Bacilli</taxon>
        <taxon>Bacillales</taxon>
        <taxon>Caryophanaceae</taxon>
        <taxon>Ureibacillus</taxon>
    </lineage>
</organism>
<evidence type="ECO:0000313" key="3">
    <source>
        <dbReference type="Proteomes" id="UP000030416"/>
    </source>
</evidence>
<dbReference type="PANTHER" id="PTHR33221">
    <property type="entry name" value="WINGED HELIX-TURN-HELIX TRANSCRIPTIONAL REGULATOR, RRF2 FAMILY"/>
    <property type="match status" value="1"/>
</dbReference>
<dbReference type="PANTHER" id="PTHR33221:SF5">
    <property type="entry name" value="HTH-TYPE TRANSCRIPTIONAL REGULATOR ISCR"/>
    <property type="match status" value="1"/>
</dbReference>
<dbReference type="RefSeq" id="WP_036189878.1">
    <property type="nucleotide sequence ID" value="NZ_AVDA01000034.1"/>
</dbReference>
<dbReference type="GO" id="GO:0005829">
    <property type="term" value="C:cytosol"/>
    <property type="evidence" value="ECO:0007669"/>
    <property type="project" value="TreeGrafter"/>
</dbReference>
<dbReference type="STRING" id="1384049.CD29_18395"/>
<dbReference type="AlphaFoldDB" id="A0A0A3HQV9"/>
<proteinExistence type="predicted"/>
<protein>
    <submittedName>
        <fullName evidence="2">Rrf2 family transcriptional regulator</fullName>
    </submittedName>
</protein>
<dbReference type="InterPro" id="IPR036388">
    <property type="entry name" value="WH-like_DNA-bd_sf"/>
</dbReference>
<keyword evidence="3" id="KW-1185">Reference proteome</keyword>
<dbReference type="NCBIfam" id="TIGR00738">
    <property type="entry name" value="rrf2_super"/>
    <property type="match status" value="1"/>
</dbReference>
<gene>
    <name evidence="2" type="ORF">CD29_18395</name>
</gene>
<dbReference type="GO" id="GO:0003700">
    <property type="term" value="F:DNA-binding transcription factor activity"/>
    <property type="evidence" value="ECO:0007669"/>
    <property type="project" value="TreeGrafter"/>
</dbReference>
<dbReference type="eggNOG" id="COG1959">
    <property type="taxonomic scope" value="Bacteria"/>
</dbReference>
<dbReference type="InterPro" id="IPR030489">
    <property type="entry name" value="TR_Rrf2-type_CS"/>
</dbReference>